<name>A0ABR1LZZ9_9PEZI</name>
<dbReference type="EMBL" id="JBBPEH010000004">
    <property type="protein sequence ID" value="KAK7540091.1"/>
    <property type="molecule type" value="Genomic_DNA"/>
</dbReference>
<keyword evidence="3" id="KW-1185">Reference proteome</keyword>
<comment type="caution">
    <text evidence="2">The sequence shown here is derived from an EMBL/GenBank/DDBJ whole genome shotgun (WGS) entry which is preliminary data.</text>
</comment>
<dbReference type="RefSeq" id="XP_066657362.1">
    <property type="nucleotide sequence ID" value="XM_066799889.1"/>
</dbReference>
<gene>
    <name evidence="2" type="ORF">J3D65DRAFT_620739</name>
</gene>
<accession>A0ABR1LZZ9</accession>
<evidence type="ECO:0000313" key="2">
    <source>
        <dbReference type="EMBL" id="KAK7540091.1"/>
    </source>
</evidence>
<feature type="region of interest" description="Disordered" evidence="1">
    <location>
        <begin position="76"/>
        <end position="110"/>
    </location>
</feature>
<evidence type="ECO:0000313" key="3">
    <source>
        <dbReference type="Proteomes" id="UP001360953"/>
    </source>
</evidence>
<feature type="region of interest" description="Disordered" evidence="1">
    <location>
        <begin position="130"/>
        <end position="217"/>
    </location>
</feature>
<feature type="compositionally biased region" description="Basic residues" evidence="1">
    <location>
        <begin position="138"/>
        <end position="150"/>
    </location>
</feature>
<feature type="compositionally biased region" description="Basic and acidic residues" evidence="1">
    <location>
        <begin position="98"/>
        <end position="110"/>
    </location>
</feature>
<feature type="compositionally biased region" description="Basic residues" evidence="1">
    <location>
        <begin position="199"/>
        <end position="217"/>
    </location>
</feature>
<dbReference type="Proteomes" id="UP001360953">
    <property type="component" value="Unassembled WGS sequence"/>
</dbReference>
<sequence length="217" mass="24472">MTRHPRAAPFRLRLRLRLPSPVSSCPHHPTSILTSFIHSSSLARFFAPLPAALQSCRRNPSFSQPANPFCASKKQLAKDEDDNNEDPPPQSRTTCRPHFQDEPLKNQPAKDEDGHLAIFILSIHHPLQSRTTCCPHFPRTRPQKSSRPRTKTTTMKISAAVAHNMPPALSEDGASKKQPAKDEDETMKTPQSHTTCRPHLPRTRPRKAAGQGRRRRR</sequence>
<evidence type="ECO:0000256" key="1">
    <source>
        <dbReference type="SAM" id="MobiDB-lite"/>
    </source>
</evidence>
<protein>
    <submittedName>
        <fullName evidence="2">Uncharacterized protein</fullName>
    </submittedName>
</protein>
<proteinExistence type="predicted"/>
<reference evidence="2 3" key="1">
    <citation type="submission" date="2024-04" db="EMBL/GenBank/DDBJ databases">
        <title>Phyllosticta paracitricarpa is synonymous to the EU quarantine fungus P. citricarpa based on phylogenomic analyses.</title>
        <authorList>
            <consortium name="Lawrence Berkeley National Laboratory"/>
            <person name="Van ingen-buijs V.A."/>
            <person name="Van westerhoven A.C."/>
            <person name="Haridas S."/>
            <person name="Skiadas P."/>
            <person name="Martin F."/>
            <person name="Groenewald J.Z."/>
            <person name="Crous P.W."/>
            <person name="Seidl M.F."/>
        </authorList>
    </citation>
    <scope>NUCLEOTIDE SEQUENCE [LARGE SCALE GENOMIC DNA]</scope>
    <source>
        <strain evidence="2 3">CPC 17464</strain>
    </source>
</reference>
<organism evidence="2 3">
    <name type="scientific">Phyllosticta citribraziliensis</name>
    <dbReference type="NCBI Taxonomy" id="989973"/>
    <lineage>
        <taxon>Eukaryota</taxon>
        <taxon>Fungi</taxon>
        <taxon>Dikarya</taxon>
        <taxon>Ascomycota</taxon>
        <taxon>Pezizomycotina</taxon>
        <taxon>Dothideomycetes</taxon>
        <taxon>Dothideomycetes incertae sedis</taxon>
        <taxon>Botryosphaeriales</taxon>
        <taxon>Phyllostictaceae</taxon>
        <taxon>Phyllosticta</taxon>
    </lineage>
</organism>
<dbReference type="GeneID" id="92032795"/>